<dbReference type="RefSeq" id="WP_386767930.1">
    <property type="nucleotide sequence ID" value="NZ_JBHSTI010000008.1"/>
</dbReference>
<name>A0ABW1T338_9ACTN</name>
<keyword evidence="2" id="KW-0812">Transmembrane</keyword>
<accession>A0ABW1T338</accession>
<feature type="signal peptide" evidence="3">
    <location>
        <begin position="1"/>
        <end position="25"/>
    </location>
</feature>
<keyword evidence="3" id="KW-0732">Signal</keyword>
<reference evidence="5" key="1">
    <citation type="journal article" date="2019" name="Int. J. Syst. Evol. Microbiol.">
        <title>The Global Catalogue of Microorganisms (GCM) 10K type strain sequencing project: providing services to taxonomists for standard genome sequencing and annotation.</title>
        <authorList>
            <consortium name="The Broad Institute Genomics Platform"/>
            <consortium name="The Broad Institute Genome Sequencing Center for Infectious Disease"/>
            <person name="Wu L."/>
            <person name="Ma J."/>
        </authorList>
    </citation>
    <scope>NUCLEOTIDE SEQUENCE [LARGE SCALE GENOMIC DNA]</scope>
    <source>
        <strain evidence="5">CGMCC 4.7317</strain>
    </source>
</reference>
<feature type="transmembrane region" description="Helical" evidence="2">
    <location>
        <begin position="55"/>
        <end position="73"/>
    </location>
</feature>
<dbReference type="Proteomes" id="UP001596138">
    <property type="component" value="Unassembled WGS sequence"/>
</dbReference>
<evidence type="ECO:0000256" key="1">
    <source>
        <dbReference type="SAM" id="MobiDB-lite"/>
    </source>
</evidence>
<evidence type="ECO:0000256" key="3">
    <source>
        <dbReference type="SAM" id="SignalP"/>
    </source>
</evidence>
<organism evidence="4 5">
    <name type="scientific">Longivirga aurantiaca</name>
    <dbReference type="NCBI Taxonomy" id="1837743"/>
    <lineage>
        <taxon>Bacteria</taxon>
        <taxon>Bacillati</taxon>
        <taxon>Actinomycetota</taxon>
        <taxon>Actinomycetes</taxon>
        <taxon>Sporichthyales</taxon>
        <taxon>Sporichthyaceae</taxon>
        <taxon>Longivirga</taxon>
    </lineage>
</organism>
<dbReference type="EMBL" id="JBHSTI010000008">
    <property type="protein sequence ID" value="MFC6239128.1"/>
    <property type="molecule type" value="Genomic_DNA"/>
</dbReference>
<evidence type="ECO:0000256" key="2">
    <source>
        <dbReference type="SAM" id="Phobius"/>
    </source>
</evidence>
<sequence length="125" mass="12519">MASTLRARSRAAAVVVTAVALTAVAAGPAAALPGRDLTFDDGEQRGTTMSVGTAFLVFVGIPLVVAALVWLLVKAPGWTRSGRANETDAWTGDPLAVGAPSAGEPVALDAGSDQTEGTGGTSARW</sequence>
<evidence type="ECO:0000313" key="4">
    <source>
        <dbReference type="EMBL" id="MFC6239128.1"/>
    </source>
</evidence>
<evidence type="ECO:0000313" key="5">
    <source>
        <dbReference type="Proteomes" id="UP001596138"/>
    </source>
</evidence>
<proteinExistence type="predicted"/>
<feature type="region of interest" description="Disordered" evidence="1">
    <location>
        <begin position="82"/>
        <end position="125"/>
    </location>
</feature>
<evidence type="ECO:0008006" key="6">
    <source>
        <dbReference type="Google" id="ProtNLM"/>
    </source>
</evidence>
<feature type="chain" id="PRO_5046872112" description="Secreted protein" evidence="3">
    <location>
        <begin position="26"/>
        <end position="125"/>
    </location>
</feature>
<comment type="caution">
    <text evidence="4">The sequence shown here is derived from an EMBL/GenBank/DDBJ whole genome shotgun (WGS) entry which is preliminary data.</text>
</comment>
<keyword evidence="2" id="KW-0472">Membrane</keyword>
<protein>
    <recommendedName>
        <fullName evidence="6">Secreted protein</fullName>
    </recommendedName>
</protein>
<keyword evidence="2" id="KW-1133">Transmembrane helix</keyword>
<gene>
    <name evidence="4" type="ORF">ACFQGU_14690</name>
</gene>
<keyword evidence="5" id="KW-1185">Reference proteome</keyword>